<feature type="region of interest" description="Disordered" evidence="8">
    <location>
        <begin position="29"/>
        <end position="59"/>
    </location>
</feature>
<keyword evidence="12" id="KW-1185">Reference proteome</keyword>
<evidence type="ECO:0000256" key="3">
    <source>
        <dbReference type="ARBA" id="ARBA00022840"/>
    </source>
</evidence>
<feature type="region of interest" description="Disordered" evidence="8">
    <location>
        <begin position="547"/>
        <end position="601"/>
    </location>
</feature>
<feature type="compositionally biased region" description="Low complexity" evidence="8">
    <location>
        <begin position="879"/>
        <end position="894"/>
    </location>
</feature>
<dbReference type="Pfam" id="PF00004">
    <property type="entry name" value="AAA"/>
    <property type="match status" value="1"/>
</dbReference>
<dbReference type="OrthoDB" id="10251136at2759"/>
<dbReference type="InterPro" id="IPR015415">
    <property type="entry name" value="Spast_Vps4_C"/>
</dbReference>
<dbReference type="InterPro" id="IPR003959">
    <property type="entry name" value="ATPase_AAA_core"/>
</dbReference>
<dbReference type="PANTHER" id="PTHR23074:SF86">
    <property type="entry name" value="SPASTIN"/>
    <property type="match status" value="1"/>
</dbReference>
<dbReference type="InterPro" id="IPR050304">
    <property type="entry name" value="MT-severing_AAA_ATPase"/>
</dbReference>
<keyword evidence="3" id="KW-0067">ATP-binding</keyword>
<evidence type="ECO:0000256" key="1">
    <source>
        <dbReference type="ARBA" id="ARBA00022701"/>
    </source>
</evidence>
<comment type="catalytic activity">
    <reaction evidence="6">
        <text>n ATP + n H2O + a microtubule = n ADP + n phosphate + (n+1) alpha/beta tubulin heterodimers.</text>
        <dbReference type="EC" id="5.6.1.1"/>
    </reaction>
</comment>
<name>A0A2P6UZP4_9CHLO</name>
<keyword evidence="4" id="KW-0472">Membrane</keyword>
<gene>
    <name evidence="11" type="ORF">C2E20_9012</name>
</gene>
<feature type="chain" id="PRO_5015167289" description="microtubule-severing ATPase" evidence="9">
    <location>
        <begin position="26"/>
        <end position="997"/>
    </location>
</feature>
<proteinExistence type="predicted"/>
<evidence type="ECO:0000313" key="12">
    <source>
        <dbReference type="Proteomes" id="UP000239649"/>
    </source>
</evidence>
<sequence length="997" mass="105280">MPCPLRFVLAGASAALAAWLFLSSGDPLDTQTQRRHSQDGQERSGSGGNGGEAGAAPAPTLRPAEALQEQQRQVEKLRGFYEVAKSAIEHAVTKHEARQVSEAAKLYRIALDAALEGLALAVPSAGLGAAHSNVSRWRSELNSWQQMIPDLLLKLGGPAASDTAAAAAAAAAGRGRGGGAAQQAPRAVMRPQPSATARAAPARRAAAGAAGGSGGGGSREEREFEERVLSEVLDRAPSVAWDDVAGLAAAKQALDEMVILPTVRADLFQGLRAPARGLLLFGPPGNGKTMLAKALAHEARATFFNISAASLTSRWHGDAEKLVRALFRVAARNQPAIIFIDEIDSILSERSSSEHEASRRLKTEFLVQFDGVASSSDRVVVIGATNRPWELDDAVRRRLPKRMCIPLPDSTARRAMVARLLQGQRLKLGERDLERIVAMTDGYSGSDLAALCKEAAMLPIRKLGPKIATIAADAVPPIEFAHFREALQAIKPSVSREQQRRFDEWTREYGRMSGRPPWASSGLFGAGGLLGRSEFADPFGRLDDIMNSFAGFGRPPEQQQEQHRATPRHVSSTAREIPIEGPDDNDEGPGQRPRFTGPVVDELPDVEEHPQLHASLLLHHAVAAPDNVWEPEEEPHHADGSSGHPQHYPAQQTAAKPDPLAAMGTGPPPAMPPRPTMPPPAPPPQQQPPTVRIGGGGGRAGAPTPTAAAAAAAAEEEPGSPMLVDLTDGMGFGAGSPRHIPLPPSAEQHWARDSAGAVRPPPAPQQRQQGQQQPDWLTGDSYQALGRKVPPPPPLPQQRPSAGSPPDAGFFVRTPTAQPTAAAAAPFVQPASTGAPAMSTPALAQSPPPPSPPAQPSVFRSKPAAGPHSAAGGVPAGPSPATSSAAPPAEQQPGRRQRRPSSRLPAMQEAQAAAAAREEEESRRRRSRQQRQASSRRGGELYGSGGEEEGERGADLLPEEDPDWRPGRHSRRAATPPSAAGTPPLPKRSRRSGSAPR</sequence>
<dbReference type="Gene3D" id="1.10.8.60">
    <property type="match status" value="1"/>
</dbReference>
<feature type="compositionally biased region" description="Pro residues" evidence="8">
    <location>
        <begin position="846"/>
        <end position="855"/>
    </location>
</feature>
<feature type="region of interest" description="Disordered" evidence="8">
    <location>
        <begin position="175"/>
        <end position="225"/>
    </location>
</feature>
<dbReference type="InterPro" id="IPR041569">
    <property type="entry name" value="AAA_lid_3"/>
</dbReference>
<dbReference type="Gene3D" id="3.40.50.300">
    <property type="entry name" value="P-loop containing nucleotide triphosphate hydrolases"/>
    <property type="match status" value="1"/>
</dbReference>
<feature type="compositionally biased region" description="Low complexity" evidence="8">
    <location>
        <begin position="701"/>
        <end position="713"/>
    </location>
</feature>
<accession>A0A2P6UZP4</accession>
<evidence type="ECO:0000256" key="8">
    <source>
        <dbReference type="SAM" id="MobiDB-lite"/>
    </source>
</evidence>
<evidence type="ECO:0000256" key="5">
    <source>
        <dbReference type="ARBA" id="ARBA00023235"/>
    </source>
</evidence>
<feature type="region of interest" description="Disordered" evidence="8">
    <location>
        <begin position="630"/>
        <end position="997"/>
    </location>
</feature>
<keyword evidence="2" id="KW-0547">Nucleotide-binding</keyword>
<dbReference type="GO" id="GO:0005874">
    <property type="term" value="C:microtubule"/>
    <property type="evidence" value="ECO:0007669"/>
    <property type="project" value="UniProtKB-KW"/>
</dbReference>
<protein>
    <recommendedName>
        <fullName evidence="7">microtubule-severing ATPase</fullName>
        <ecNumber evidence="7">5.6.1.1</ecNumber>
    </recommendedName>
</protein>
<organism evidence="11 12">
    <name type="scientific">Micractinium conductrix</name>
    <dbReference type="NCBI Taxonomy" id="554055"/>
    <lineage>
        <taxon>Eukaryota</taxon>
        <taxon>Viridiplantae</taxon>
        <taxon>Chlorophyta</taxon>
        <taxon>core chlorophytes</taxon>
        <taxon>Trebouxiophyceae</taxon>
        <taxon>Chlorellales</taxon>
        <taxon>Chlorellaceae</taxon>
        <taxon>Chlorella clade</taxon>
        <taxon>Micractinium</taxon>
    </lineage>
</organism>
<dbReference type="FunFam" id="3.40.50.300:FF:000093">
    <property type="entry name" value="Fidgetin-like 1"/>
    <property type="match status" value="1"/>
</dbReference>
<dbReference type="GO" id="GO:0008568">
    <property type="term" value="F:microtubule severing ATPase activity"/>
    <property type="evidence" value="ECO:0007669"/>
    <property type="project" value="UniProtKB-EC"/>
</dbReference>
<dbReference type="Pfam" id="PF09336">
    <property type="entry name" value="Vps4_C"/>
    <property type="match status" value="1"/>
</dbReference>
<dbReference type="FunFam" id="1.10.8.60:FF:000022">
    <property type="entry name" value="Fidgetin like 1"/>
    <property type="match status" value="1"/>
</dbReference>
<evidence type="ECO:0000256" key="7">
    <source>
        <dbReference type="ARBA" id="ARBA00038871"/>
    </source>
</evidence>
<dbReference type="InterPro" id="IPR027417">
    <property type="entry name" value="P-loop_NTPase"/>
</dbReference>
<reference evidence="11 12" key="1">
    <citation type="journal article" date="2018" name="Plant J.">
        <title>Genome sequences of Chlorella sorokiniana UTEX 1602 and Micractinium conductrix SAG 241.80: implications to maltose excretion by a green alga.</title>
        <authorList>
            <person name="Arriola M.B."/>
            <person name="Velmurugan N."/>
            <person name="Zhang Y."/>
            <person name="Plunkett M.H."/>
            <person name="Hondzo H."/>
            <person name="Barney B.M."/>
        </authorList>
    </citation>
    <scope>NUCLEOTIDE SEQUENCE [LARGE SCALE GENOMIC DNA]</scope>
    <source>
        <strain evidence="11 12">SAG 241.80</strain>
    </source>
</reference>
<keyword evidence="5" id="KW-0413">Isomerase</keyword>
<feature type="compositionally biased region" description="Low complexity" evidence="8">
    <location>
        <begin position="181"/>
        <end position="208"/>
    </location>
</feature>
<dbReference type="GO" id="GO:0016887">
    <property type="term" value="F:ATP hydrolysis activity"/>
    <property type="evidence" value="ECO:0007669"/>
    <property type="project" value="InterPro"/>
</dbReference>
<dbReference type="GO" id="GO:0005524">
    <property type="term" value="F:ATP binding"/>
    <property type="evidence" value="ECO:0007669"/>
    <property type="project" value="UniProtKB-KW"/>
</dbReference>
<dbReference type="AlphaFoldDB" id="A0A2P6UZP4"/>
<feature type="compositionally biased region" description="Low complexity" evidence="8">
    <location>
        <begin position="765"/>
        <end position="774"/>
    </location>
</feature>
<dbReference type="InterPro" id="IPR003593">
    <property type="entry name" value="AAA+_ATPase"/>
</dbReference>
<keyword evidence="1" id="KW-0493">Microtubule</keyword>
<dbReference type="CDD" id="cd19509">
    <property type="entry name" value="RecA-like_VPS4-like"/>
    <property type="match status" value="1"/>
</dbReference>
<keyword evidence="9" id="KW-0732">Signal</keyword>
<feature type="compositionally biased region" description="Low complexity" evidence="8">
    <location>
        <begin position="814"/>
        <end position="833"/>
    </location>
</feature>
<dbReference type="SUPFAM" id="SSF52540">
    <property type="entry name" value="P-loop containing nucleoside triphosphate hydrolases"/>
    <property type="match status" value="1"/>
</dbReference>
<feature type="signal peptide" evidence="9">
    <location>
        <begin position="1"/>
        <end position="25"/>
    </location>
</feature>
<evidence type="ECO:0000256" key="2">
    <source>
        <dbReference type="ARBA" id="ARBA00022741"/>
    </source>
</evidence>
<dbReference type="SMART" id="SM00382">
    <property type="entry name" value="AAA"/>
    <property type="match status" value="1"/>
</dbReference>
<evidence type="ECO:0000256" key="6">
    <source>
        <dbReference type="ARBA" id="ARBA00036378"/>
    </source>
</evidence>
<evidence type="ECO:0000256" key="9">
    <source>
        <dbReference type="SAM" id="SignalP"/>
    </source>
</evidence>
<feature type="domain" description="AAA+ ATPase" evidence="10">
    <location>
        <begin position="274"/>
        <end position="409"/>
    </location>
</feature>
<dbReference type="PANTHER" id="PTHR23074">
    <property type="entry name" value="AAA DOMAIN-CONTAINING"/>
    <property type="match status" value="1"/>
</dbReference>
<dbReference type="PROSITE" id="PS00674">
    <property type="entry name" value="AAA"/>
    <property type="match status" value="1"/>
</dbReference>
<dbReference type="EC" id="5.6.1.1" evidence="7"/>
<dbReference type="Pfam" id="PF17862">
    <property type="entry name" value="AAA_lid_3"/>
    <property type="match status" value="1"/>
</dbReference>
<evidence type="ECO:0000259" key="10">
    <source>
        <dbReference type="SMART" id="SM00382"/>
    </source>
</evidence>
<dbReference type="EMBL" id="LHPF02000066">
    <property type="protein sequence ID" value="PSC67310.1"/>
    <property type="molecule type" value="Genomic_DNA"/>
</dbReference>
<evidence type="ECO:0000313" key="11">
    <source>
        <dbReference type="EMBL" id="PSC67310.1"/>
    </source>
</evidence>
<feature type="compositionally biased region" description="Low complexity" evidence="8">
    <location>
        <begin position="863"/>
        <end position="873"/>
    </location>
</feature>
<evidence type="ECO:0000256" key="4">
    <source>
        <dbReference type="ARBA" id="ARBA00023136"/>
    </source>
</evidence>
<feature type="compositionally biased region" description="Low complexity" evidence="8">
    <location>
        <begin position="973"/>
        <end position="982"/>
    </location>
</feature>
<feature type="compositionally biased region" description="Pro residues" evidence="8">
    <location>
        <begin position="666"/>
        <end position="687"/>
    </location>
</feature>
<dbReference type="Proteomes" id="UP000239649">
    <property type="component" value="Unassembled WGS sequence"/>
</dbReference>
<dbReference type="STRING" id="554055.A0A2P6UZP4"/>
<feature type="compositionally biased region" description="Low complexity" evidence="8">
    <location>
        <begin position="902"/>
        <end position="915"/>
    </location>
</feature>
<comment type="caution">
    <text evidence="11">The sequence shown here is derived from an EMBL/GenBank/DDBJ whole genome shotgun (WGS) entry which is preliminary data.</text>
</comment>
<dbReference type="InterPro" id="IPR003960">
    <property type="entry name" value="ATPase_AAA_CS"/>
</dbReference>